<proteinExistence type="predicted"/>
<evidence type="ECO:0008006" key="3">
    <source>
        <dbReference type="Google" id="ProtNLM"/>
    </source>
</evidence>
<accession>A0A166LUS2</accession>
<dbReference type="EMBL" id="KV417533">
    <property type="protein sequence ID" value="KZP23338.1"/>
    <property type="molecule type" value="Genomic_DNA"/>
</dbReference>
<gene>
    <name evidence="1" type="ORF">FIBSPDRAFT_1043041</name>
</gene>
<protein>
    <recommendedName>
        <fullName evidence="3">F-box domain-containing protein</fullName>
    </recommendedName>
</protein>
<reference evidence="1 2" key="1">
    <citation type="journal article" date="2016" name="Mol. Biol. Evol.">
        <title>Comparative Genomics of Early-Diverging Mushroom-Forming Fungi Provides Insights into the Origins of Lignocellulose Decay Capabilities.</title>
        <authorList>
            <person name="Nagy L.G."/>
            <person name="Riley R."/>
            <person name="Tritt A."/>
            <person name="Adam C."/>
            <person name="Daum C."/>
            <person name="Floudas D."/>
            <person name="Sun H."/>
            <person name="Yadav J.S."/>
            <person name="Pangilinan J."/>
            <person name="Larsson K.H."/>
            <person name="Matsuura K."/>
            <person name="Barry K."/>
            <person name="Labutti K."/>
            <person name="Kuo R."/>
            <person name="Ohm R.A."/>
            <person name="Bhattacharya S.S."/>
            <person name="Shirouzu T."/>
            <person name="Yoshinaga Y."/>
            <person name="Martin F.M."/>
            <person name="Grigoriev I.V."/>
            <person name="Hibbett D.S."/>
        </authorList>
    </citation>
    <scope>NUCLEOTIDE SEQUENCE [LARGE SCALE GENOMIC DNA]</scope>
    <source>
        <strain evidence="1 2">CBS 109695</strain>
    </source>
</reference>
<name>A0A166LUS2_9AGAM</name>
<dbReference type="AlphaFoldDB" id="A0A166LUS2"/>
<dbReference type="Proteomes" id="UP000076532">
    <property type="component" value="Unassembled WGS sequence"/>
</dbReference>
<evidence type="ECO:0000313" key="1">
    <source>
        <dbReference type="EMBL" id="KZP23338.1"/>
    </source>
</evidence>
<dbReference type="Gene3D" id="3.80.10.10">
    <property type="entry name" value="Ribonuclease Inhibitor"/>
    <property type="match status" value="1"/>
</dbReference>
<evidence type="ECO:0000313" key="2">
    <source>
        <dbReference type="Proteomes" id="UP000076532"/>
    </source>
</evidence>
<dbReference type="OrthoDB" id="3543113at2759"/>
<sequence length="219" mass="24235">MQAFFQILQFHVSHNNLIHISIHSRDSPHASNNHIIDIATLSPLLQMPHLEELRITTPHPFSLSDHALVQIGTAWPNLSGLTLGRRGWGQPSLITPNGLASLVNQCRHLSSLSLAIDASAVDHQQDCASAVIRPNNDICYIDLQDSRVHDVQMMAVFLSDIIPSLRFISAWSRDVRGRQHVSSAEADGLKMKWEAIERAIKERGKVRAAVGEAAVKALE</sequence>
<dbReference type="InterPro" id="IPR032675">
    <property type="entry name" value="LRR_dom_sf"/>
</dbReference>
<keyword evidence="2" id="KW-1185">Reference proteome</keyword>
<organism evidence="1 2">
    <name type="scientific">Athelia psychrophila</name>
    <dbReference type="NCBI Taxonomy" id="1759441"/>
    <lineage>
        <taxon>Eukaryota</taxon>
        <taxon>Fungi</taxon>
        <taxon>Dikarya</taxon>
        <taxon>Basidiomycota</taxon>
        <taxon>Agaricomycotina</taxon>
        <taxon>Agaricomycetes</taxon>
        <taxon>Agaricomycetidae</taxon>
        <taxon>Atheliales</taxon>
        <taxon>Atheliaceae</taxon>
        <taxon>Athelia</taxon>
    </lineage>
</organism>